<comment type="caution">
    <text evidence="2">The sequence shown here is derived from an EMBL/GenBank/DDBJ whole genome shotgun (WGS) entry which is preliminary data.</text>
</comment>
<sequence length="106" mass="11877">MQSTCKALHCPDRPKPTQPLSPFHPVPVRLVPDPDQKPHLMQRKTSDHPLKARVRHTSKANRCLLFSQTPPLPRSSYLAVHGASLLSHRPPKAPCVLHAQYRVSDA</sequence>
<name>A0AA39Y4P6_9PEZI</name>
<gene>
    <name evidence="2" type="ORF">B0T16DRAFT_412382</name>
</gene>
<reference evidence="2" key="1">
    <citation type="submission" date="2023-06" db="EMBL/GenBank/DDBJ databases">
        <title>Genome-scale phylogeny and comparative genomics of the fungal order Sordariales.</title>
        <authorList>
            <consortium name="Lawrence Berkeley National Laboratory"/>
            <person name="Hensen N."/>
            <person name="Bonometti L."/>
            <person name="Westerberg I."/>
            <person name="Brannstrom I.O."/>
            <person name="Guillou S."/>
            <person name="Cros-Aarteil S."/>
            <person name="Calhoun S."/>
            <person name="Haridas S."/>
            <person name="Kuo A."/>
            <person name="Mondo S."/>
            <person name="Pangilinan J."/>
            <person name="Riley R."/>
            <person name="Labutti K."/>
            <person name="Andreopoulos B."/>
            <person name="Lipzen A."/>
            <person name="Chen C."/>
            <person name="Yanf M."/>
            <person name="Daum C."/>
            <person name="Ng V."/>
            <person name="Clum A."/>
            <person name="Steindorff A."/>
            <person name="Ohm R."/>
            <person name="Martin F."/>
            <person name="Silar P."/>
            <person name="Natvig D."/>
            <person name="Lalanne C."/>
            <person name="Gautier V."/>
            <person name="Ament-Velasquez S.L."/>
            <person name="Kruys A."/>
            <person name="Hutchinson M.I."/>
            <person name="Powell A.J."/>
            <person name="Barry K."/>
            <person name="Miller A.N."/>
            <person name="Grigoriev I.V."/>
            <person name="Debuchy R."/>
            <person name="Gladieux P."/>
            <person name="Thoren M.H."/>
            <person name="Johannesson H."/>
        </authorList>
    </citation>
    <scope>NUCLEOTIDE SEQUENCE</scope>
    <source>
        <strain evidence="2">SMH2532-1</strain>
    </source>
</reference>
<feature type="compositionally biased region" description="Basic and acidic residues" evidence="1">
    <location>
        <begin position="32"/>
        <end position="50"/>
    </location>
</feature>
<protein>
    <submittedName>
        <fullName evidence="2">Uncharacterized protein</fullName>
    </submittedName>
</protein>
<accession>A0AA39Y4P6</accession>
<keyword evidence="3" id="KW-1185">Reference proteome</keyword>
<evidence type="ECO:0000313" key="2">
    <source>
        <dbReference type="EMBL" id="KAK0645992.1"/>
    </source>
</evidence>
<dbReference type="EMBL" id="JAULSV010000004">
    <property type="protein sequence ID" value="KAK0645992.1"/>
    <property type="molecule type" value="Genomic_DNA"/>
</dbReference>
<feature type="compositionally biased region" description="Pro residues" evidence="1">
    <location>
        <begin position="16"/>
        <end position="25"/>
    </location>
</feature>
<organism evidence="2 3">
    <name type="scientific">Cercophora newfieldiana</name>
    <dbReference type="NCBI Taxonomy" id="92897"/>
    <lineage>
        <taxon>Eukaryota</taxon>
        <taxon>Fungi</taxon>
        <taxon>Dikarya</taxon>
        <taxon>Ascomycota</taxon>
        <taxon>Pezizomycotina</taxon>
        <taxon>Sordariomycetes</taxon>
        <taxon>Sordariomycetidae</taxon>
        <taxon>Sordariales</taxon>
        <taxon>Lasiosphaeriaceae</taxon>
        <taxon>Cercophora</taxon>
    </lineage>
</organism>
<evidence type="ECO:0000256" key="1">
    <source>
        <dbReference type="SAM" id="MobiDB-lite"/>
    </source>
</evidence>
<dbReference type="AlphaFoldDB" id="A0AA39Y4P6"/>
<proteinExistence type="predicted"/>
<evidence type="ECO:0000313" key="3">
    <source>
        <dbReference type="Proteomes" id="UP001174936"/>
    </source>
</evidence>
<feature type="region of interest" description="Disordered" evidence="1">
    <location>
        <begin position="1"/>
        <end position="53"/>
    </location>
</feature>
<dbReference type="Proteomes" id="UP001174936">
    <property type="component" value="Unassembled WGS sequence"/>
</dbReference>